<dbReference type="Proteomes" id="UP001203297">
    <property type="component" value="Unassembled WGS sequence"/>
</dbReference>
<dbReference type="GO" id="GO:0016020">
    <property type="term" value="C:membrane"/>
    <property type="evidence" value="ECO:0007669"/>
    <property type="project" value="UniProtKB-SubCell"/>
</dbReference>
<feature type="region of interest" description="Disordered" evidence="5">
    <location>
        <begin position="323"/>
        <end position="366"/>
    </location>
</feature>
<feature type="transmembrane region" description="Helical" evidence="6">
    <location>
        <begin position="145"/>
        <end position="169"/>
    </location>
</feature>
<dbReference type="AlphaFoldDB" id="A0AAD4M6K8"/>
<evidence type="ECO:0000256" key="1">
    <source>
        <dbReference type="ARBA" id="ARBA00004167"/>
    </source>
</evidence>
<proteinExistence type="predicted"/>
<feature type="region of interest" description="Disordered" evidence="5">
    <location>
        <begin position="212"/>
        <end position="239"/>
    </location>
</feature>
<accession>A0AAD4M6K8</accession>
<feature type="region of interest" description="Disordered" evidence="5">
    <location>
        <begin position="394"/>
        <end position="467"/>
    </location>
</feature>
<evidence type="ECO:0000313" key="7">
    <source>
        <dbReference type="EMBL" id="KAI0303482.1"/>
    </source>
</evidence>
<feature type="compositionally biased region" description="Polar residues" evidence="5">
    <location>
        <begin position="328"/>
        <end position="363"/>
    </location>
</feature>
<keyword evidence="8" id="KW-1185">Reference proteome</keyword>
<feature type="compositionally biased region" description="Low complexity" evidence="5">
    <location>
        <begin position="12"/>
        <end position="101"/>
    </location>
</feature>
<organism evidence="7 8">
    <name type="scientific">Multifurca ochricompacta</name>
    <dbReference type="NCBI Taxonomy" id="376703"/>
    <lineage>
        <taxon>Eukaryota</taxon>
        <taxon>Fungi</taxon>
        <taxon>Dikarya</taxon>
        <taxon>Basidiomycota</taxon>
        <taxon>Agaricomycotina</taxon>
        <taxon>Agaricomycetes</taxon>
        <taxon>Russulales</taxon>
        <taxon>Russulaceae</taxon>
        <taxon>Multifurca</taxon>
    </lineage>
</organism>
<evidence type="ECO:0000256" key="4">
    <source>
        <dbReference type="ARBA" id="ARBA00023136"/>
    </source>
</evidence>
<evidence type="ECO:0000256" key="2">
    <source>
        <dbReference type="ARBA" id="ARBA00022692"/>
    </source>
</evidence>
<dbReference type="PANTHER" id="PTHR15549:SF26">
    <property type="entry name" value="AXIAL BUDDING PATTERN PROTEIN 2-RELATED"/>
    <property type="match status" value="1"/>
</dbReference>
<keyword evidence="3 6" id="KW-1133">Transmembrane helix</keyword>
<feature type="compositionally biased region" description="Basic and acidic residues" evidence="5">
    <location>
        <begin position="447"/>
        <end position="459"/>
    </location>
</feature>
<protein>
    <submittedName>
        <fullName evidence="7">Uncharacterized protein</fullName>
    </submittedName>
</protein>
<keyword evidence="2 6" id="KW-0812">Transmembrane</keyword>
<evidence type="ECO:0000256" key="6">
    <source>
        <dbReference type="SAM" id="Phobius"/>
    </source>
</evidence>
<keyword evidence="4 6" id="KW-0472">Membrane</keyword>
<comment type="caution">
    <text evidence="7">The sequence shown here is derived from an EMBL/GenBank/DDBJ whole genome shotgun (WGS) entry which is preliminary data.</text>
</comment>
<feature type="compositionally biased region" description="Polar residues" evidence="5">
    <location>
        <begin position="213"/>
        <end position="224"/>
    </location>
</feature>
<evidence type="ECO:0000256" key="3">
    <source>
        <dbReference type="ARBA" id="ARBA00022989"/>
    </source>
</evidence>
<dbReference type="PANTHER" id="PTHR15549">
    <property type="entry name" value="PAIRED IMMUNOGLOBULIN-LIKE TYPE 2 RECEPTOR"/>
    <property type="match status" value="1"/>
</dbReference>
<reference evidence="7" key="1">
    <citation type="journal article" date="2022" name="New Phytol.">
        <title>Evolutionary transition to the ectomycorrhizal habit in the genomes of a hyperdiverse lineage of mushroom-forming fungi.</title>
        <authorList>
            <person name="Looney B."/>
            <person name="Miyauchi S."/>
            <person name="Morin E."/>
            <person name="Drula E."/>
            <person name="Courty P.E."/>
            <person name="Kohler A."/>
            <person name="Kuo A."/>
            <person name="LaButti K."/>
            <person name="Pangilinan J."/>
            <person name="Lipzen A."/>
            <person name="Riley R."/>
            <person name="Andreopoulos W."/>
            <person name="He G."/>
            <person name="Johnson J."/>
            <person name="Nolan M."/>
            <person name="Tritt A."/>
            <person name="Barry K.W."/>
            <person name="Grigoriev I.V."/>
            <person name="Nagy L.G."/>
            <person name="Hibbett D."/>
            <person name="Henrissat B."/>
            <person name="Matheny P.B."/>
            <person name="Labbe J."/>
            <person name="Martin F.M."/>
        </authorList>
    </citation>
    <scope>NUCLEOTIDE SEQUENCE</scope>
    <source>
        <strain evidence="7">BPL690</strain>
    </source>
</reference>
<dbReference type="GO" id="GO:0071944">
    <property type="term" value="C:cell periphery"/>
    <property type="evidence" value="ECO:0007669"/>
    <property type="project" value="UniProtKB-ARBA"/>
</dbReference>
<gene>
    <name evidence="7" type="ORF">B0F90DRAFT_1377825</name>
</gene>
<feature type="region of interest" description="Disordered" evidence="5">
    <location>
        <begin position="1"/>
        <end position="101"/>
    </location>
</feature>
<sequence length="479" mass="49216">MSLPISLPITQAPPTTVVASSTSSPSTSSSTGSTSTSTPSTVSTTVTTATTASSSSSSVVSSSSSSGVLSSSSSTTATSTTTSSTTSATSTSVQSTSSSPSASFVIQTSDGQVFTRTSIITVSTSTPTQSPASQSSSSFFHNTGAVAGVFSAVGVLALLLVFVLFTGYIRRRRARKFDREIDEAAAAAASAQPPDFDDYDYTSGRGVGYGPYSETSHGTFSQPPLSHEQPHSLGDVHSPYDPYASVGGVGVAGGAGAAGIGARGRSLRNGGQQDPYGALANPPEQYEMHETGRSWQAGNLHSSAGVANYDLLQAAGLASSDPYAVTRGPSTHSGLSQSQGHSAVSGLTRSQSQGASTLPTSVESYPVPMPAPGYLGGQDVVYSPEKARYSASYAPAGGASTMPPDDEEDPYSGYQDQSSAQLDNPHSPGILGPRDDDEDEELARLPYPHEHEEAARESFADDEDYGYNTGQRVLRVANE</sequence>
<dbReference type="EMBL" id="WTXG01000009">
    <property type="protein sequence ID" value="KAI0303482.1"/>
    <property type="molecule type" value="Genomic_DNA"/>
</dbReference>
<comment type="subcellular location">
    <subcellularLocation>
        <location evidence="1">Membrane</location>
        <topology evidence="1">Single-pass membrane protein</topology>
    </subcellularLocation>
</comment>
<dbReference type="InterPro" id="IPR051694">
    <property type="entry name" value="Immunoregulatory_rcpt-like"/>
</dbReference>
<feature type="compositionally biased region" description="Polar residues" evidence="5">
    <location>
        <begin position="414"/>
        <end position="424"/>
    </location>
</feature>
<evidence type="ECO:0000313" key="8">
    <source>
        <dbReference type="Proteomes" id="UP001203297"/>
    </source>
</evidence>
<evidence type="ECO:0000256" key="5">
    <source>
        <dbReference type="SAM" id="MobiDB-lite"/>
    </source>
</evidence>
<name>A0AAD4M6K8_9AGAM</name>